<evidence type="ECO:0000256" key="2">
    <source>
        <dbReference type="ARBA" id="ARBA00010447"/>
    </source>
</evidence>
<dbReference type="PROSITE" id="PS00595">
    <property type="entry name" value="AA_TRANSFER_CLASS_5"/>
    <property type="match status" value="1"/>
</dbReference>
<dbReference type="InterPro" id="IPR015424">
    <property type="entry name" value="PyrdxlP-dep_Trfase"/>
</dbReference>
<protein>
    <recommendedName>
        <fullName evidence="3">cysteine desulfurase</fullName>
        <ecNumber evidence="3">2.8.1.7</ecNumber>
    </recommendedName>
</protein>
<feature type="domain" description="Aminotransferase class V" evidence="7">
    <location>
        <begin position="155"/>
        <end position="524"/>
    </location>
</feature>
<dbReference type="Gene3D" id="3.40.640.10">
    <property type="entry name" value="Type I PLP-dependent aspartate aminotransferase-like (Major domain)"/>
    <property type="match status" value="1"/>
</dbReference>
<dbReference type="PANTHER" id="PTHR43586:SF8">
    <property type="entry name" value="CYSTEINE DESULFURASE 1, CHLOROPLASTIC"/>
    <property type="match status" value="1"/>
</dbReference>
<evidence type="ECO:0000256" key="5">
    <source>
        <dbReference type="ARBA" id="ARBA00022898"/>
    </source>
</evidence>
<evidence type="ECO:0000256" key="3">
    <source>
        <dbReference type="ARBA" id="ARBA00012239"/>
    </source>
</evidence>
<reference evidence="11 12" key="1">
    <citation type="submission" date="2024-02" db="EMBL/GenBank/DDBJ databases">
        <authorList>
            <person name="Chen Y."/>
            <person name="Shah S."/>
            <person name="Dougan E. K."/>
            <person name="Thang M."/>
            <person name="Chan C."/>
        </authorList>
    </citation>
    <scope>NUCLEOTIDE SEQUENCE [LARGE SCALE GENOMIC DNA]</scope>
</reference>
<dbReference type="Gene3D" id="3.90.1150.10">
    <property type="entry name" value="Aspartate Aminotransferase, domain 1"/>
    <property type="match status" value="1"/>
</dbReference>
<evidence type="ECO:0000259" key="7">
    <source>
        <dbReference type="Pfam" id="PF00266"/>
    </source>
</evidence>
<dbReference type="SUPFAM" id="SSF82649">
    <property type="entry name" value="SufE/NifU"/>
    <property type="match status" value="1"/>
</dbReference>
<dbReference type="EMBL" id="CAXAMM010042185">
    <property type="protein sequence ID" value="CAK9103468.1"/>
    <property type="molecule type" value="Genomic_DNA"/>
</dbReference>
<comment type="cofactor">
    <cofactor evidence="1">
        <name>pyridoxal 5'-phosphate</name>
        <dbReference type="ChEBI" id="CHEBI:597326"/>
    </cofactor>
</comment>
<dbReference type="EMBL" id="CAXAMM010041961">
    <property type="protein sequence ID" value="CAK9102066.1"/>
    <property type="molecule type" value="Genomic_DNA"/>
</dbReference>
<dbReference type="EC" id="2.8.1.7" evidence="3"/>
<comment type="similarity">
    <text evidence="2">Belongs to the class-V pyridoxal-phosphate-dependent aminotransferase family. Csd subfamily.</text>
</comment>
<dbReference type="CDD" id="cd06453">
    <property type="entry name" value="SufS_like"/>
    <property type="match status" value="1"/>
</dbReference>
<proteinExistence type="inferred from homology"/>
<dbReference type="NCBIfam" id="TIGR01979">
    <property type="entry name" value="sufS"/>
    <property type="match status" value="1"/>
</dbReference>
<dbReference type="EMBL" id="CAXAMM010044097">
    <property type="protein sequence ID" value="CAK9113123.1"/>
    <property type="molecule type" value="Genomic_DNA"/>
</dbReference>
<evidence type="ECO:0000256" key="1">
    <source>
        <dbReference type="ARBA" id="ARBA00001933"/>
    </source>
</evidence>
<dbReference type="InterPro" id="IPR015422">
    <property type="entry name" value="PyrdxlP-dep_Trfase_small"/>
</dbReference>
<keyword evidence="12" id="KW-1185">Reference proteome</keyword>
<dbReference type="InterPro" id="IPR010970">
    <property type="entry name" value="Cys_dSase_SufS"/>
</dbReference>
<accession>A0ABP0SL67</accession>
<evidence type="ECO:0000313" key="9">
    <source>
        <dbReference type="EMBL" id="CAK9102066.1"/>
    </source>
</evidence>
<dbReference type="InterPro" id="IPR003808">
    <property type="entry name" value="Fe-S_metab-assoc_dom"/>
</dbReference>
<name>A0ABP0SL67_9DINO</name>
<evidence type="ECO:0000259" key="8">
    <source>
        <dbReference type="Pfam" id="PF02657"/>
    </source>
</evidence>
<comment type="catalytic activity">
    <reaction evidence="6">
        <text>(sulfur carrier)-H + L-cysteine = (sulfur carrier)-SH + L-alanine</text>
        <dbReference type="Rhea" id="RHEA:43892"/>
        <dbReference type="Rhea" id="RHEA-COMP:14737"/>
        <dbReference type="Rhea" id="RHEA-COMP:14739"/>
        <dbReference type="ChEBI" id="CHEBI:29917"/>
        <dbReference type="ChEBI" id="CHEBI:35235"/>
        <dbReference type="ChEBI" id="CHEBI:57972"/>
        <dbReference type="ChEBI" id="CHEBI:64428"/>
        <dbReference type="EC" id="2.8.1.7"/>
    </reaction>
</comment>
<evidence type="ECO:0000313" key="11">
    <source>
        <dbReference type="EMBL" id="CAK9113123.1"/>
    </source>
</evidence>
<keyword evidence="4" id="KW-0808">Transferase</keyword>
<sequence>MTIDDLYEEFEHLADWEERCDFLIDLGFELPALEESAKIEPNRVHGCQSNVWLVARVEGPADARRVEFVANSDAMIVNGLIAVLMTLYNGKSPREILDTDAEQVFRNLGLDRHLSPQRRNGLFGMVQRIRKFAAEVRSQFPILNQTLPKGVPVTFLDSAASAQKPQSVIDYEAEVYRRYYANAYRGVYRFGAEVDDQLEAARAAVQRLLNAAHREEIAFTAGTTLSINVVASGWGRRHLQPGDEIVLNVMEHHANFVPWQQVAQATGAQIRFVNLTPDGQIDLNHLDEVLSERTRLVTVTGMSNVLGTQPPIAEIARKAHAVGALIFVDAAQSVPHESIDVQGDEIDFLAFSGHKLYGPSGVGVLYGRRELLEVTDPLLFGGHMIERVSKEGSSWAGLPAKFEAGTLPIAQAIALRPAIEFVESIGLENIRAHEQSLLAYAHKRMNEVPGMRIFGPDVNEKGAIVSFVIEGAHPEDLAQLLDRKGVFVRHGHHCTMPLHEWLGVSATVRASFAVYNTVEDVDRLIDAIDFARQRLRLTKSSV</sequence>
<evidence type="ECO:0000256" key="4">
    <source>
        <dbReference type="ARBA" id="ARBA00022679"/>
    </source>
</evidence>
<evidence type="ECO:0000313" key="12">
    <source>
        <dbReference type="Proteomes" id="UP001642464"/>
    </source>
</evidence>
<dbReference type="Gene3D" id="3.90.1010.10">
    <property type="match status" value="1"/>
</dbReference>
<dbReference type="Proteomes" id="UP001642464">
    <property type="component" value="Unassembled WGS sequence"/>
</dbReference>
<dbReference type="PANTHER" id="PTHR43586">
    <property type="entry name" value="CYSTEINE DESULFURASE"/>
    <property type="match status" value="1"/>
</dbReference>
<dbReference type="InterPro" id="IPR015421">
    <property type="entry name" value="PyrdxlP-dep_Trfase_major"/>
</dbReference>
<dbReference type="InterPro" id="IPR000192">
    <property type="entry name" value="Aminotrans_V_dom"/>
</dbReference>
<evidence type="ECO:0000313" key="10">
    <source>
        <dbReference type="EMBL" id="CAK9103468.1"/>
    </source>
</evidence>
<keyword evidence="5" id="KW-0663">Pyridoxal phosphate</keyword>
<gene>
    <name evidence="9" type="ORF">SCF082_LOCUS47714</name>
    <name evidence="10" type="ORF">SCF082_LOCUS48330</name>
    <name evidence="11" type="ORF">SCF082_LOCUS52445</name>
</gene>
<comment type="caution">
    <text evidence="11">The sequence shown here is derived from an EMBL/GenBank/DDBJ whole genome shotgun (WGS) entry which is preliminary data.</text>
</comment>
<dbReference type="InterPro" id="IPR020578">
    <property type="entry name" value="Aminotrans_V_PyrdxlP_BS"/>
</dbReference>
<feature type="domain" description="Fe-S metabolism associated" evidence="8">
    <location>
        <begin position="8"/>
        <end position="131"/>
    </location>
</feature>
<evidence type="ECO:0000256" key="6">
    <source>
        <dbReference type="ARBA" id="ARBA00050776"/>
    </source>
</evidence>
<organism evidence="11 12">
    <name type="scientific">Durusdinium trenchii</name>
    <dbReference type="NCBI Taxonomy" id="1381693"/>
    <lineage>
        <taxon>Eukaryota</taxon>
        <taxon>Sar</taxon>
        <taxon>Alveolata</taxon>
        <taxon>Dinophyceae</taxon>
        <taxon>Suessiales</taxon>
        <taxon>Symbiodiniaceae</taxon>
        <taxon>Durusdinium</taxon>
    </lineage>
</organism>
<dbReference type="SUPFAM" id="SSF53383">
    <property type="entry name" value="PLP-dependent transferases"/>
    <property type="match status" value="1"/>
</dbReference>
<dbReference type="Pfam" id="PF02657">
    <property type="entry name" value="SufE"/>
    <property type="match status" value="1"/>
</dbReference>
<dbReference type="Pfam" id="PF00266">
    <property type="entry name" value="Aminotran_5"/>
    <property type="match status" value="1"/>
</dbReference>